<dbReference type="Gene3D" id="3.40.630.30">
    <property type="match status" value="1"/>
</dbReference>
<evidence type="ECO:0000313" key="5">
    <source>
        <dbReference type="EMBL" id="SPZ07748.1"/>
    </source>
</evidence>
<dbReference type="EMBL" id="JADMCD010000009">
    <property type="protein sequence ID" value="MBF8642368.1"/>
    <property type="molecule type" value="Genomic_DNA"/>
</dbReference>
<evidence type="ECO:0000313" key="7">
    <source>
        <dbReference type="Proteomes" id="UP000626180"/>
    </source>
</evidence>
<dbReference type="Proteomes" id="UP000626180">
    <property type="component" value="Unassembled WGS sequence"/>
</dbReference>
<gene>
    <name evidence="4" type="ORF">IRZ65_16950</name>
    <name evidence="5" type="ORF">NCTC11842_02483</name>
</gene>
<reference evidence="5 6" key="1">
    <citation type="submission" date="2018-06" db="EMBL/GenBank/DDBJ databases">
        <authorList>
            <consortium name="Pathogen Informatics"/>
            <person name="Doyle S."/>
        </authorList>
    </citation>
    <scope>NUCLEOTIDE SEQUENCE [LARGE SCALE GENOMIC DNA]</scope>
    <source>
        <strain evidence="5 6">NCTC11842</strain>
    </source>
</reference>
<dbReference type="Pfam" id="PF13508">
    <property type="entry name" value="Acetyltransf_7"/>
    <property type="match status" value="1"/>
</dbReference>
<name>A0A2X2CJ54_PSELU</name>
<dbReference type="RefSeq" id="WP_010794694.1">
    <property type="nucleotide sequence ID" value="NZ_CP069262.1"/>
</dbReference>
<keyword evidence="1 5" id="KW-0808">Transferase</keyword>
<organism evidence="5 6">
    <name type="scientific">Pseudomonas luteola</name>
    <dbReference type="NCBI Taxonomy" id="47886"/>
    <lineage>
        <taxon>Bacteria</taxon>
        <taxon>Pseudomonadati</taxon>
        <taxon>Pseudomonadota</taxon>
        <taxon>Gammaproteobacteria</taxon>
        <taxon>Pseudomonadales</taxon>
        <taxon>Pseudomonadaceae</taxon>
        <taxon>Pseudomonas</taxon>
    </lineage>
</organism>
<dbReference type="EMBL" id="UAUF01000012">
    <property type="protein sequence ID" value="SPZ07748.1"/>
    <property type="molecule type" value="Genomic_DNA"/>
</dbReference>
<protein>
    <submittedName>
        <fullName evidence="4">GNAT family N-acetyltransferase</fullName>
    </submittedName>
    <submittedName>
        <fullName evidence="5">N-acetyltransferase GCN5</fullName>
    </submittedName>
</protein>
<keyword evidence="2" id="KW-0012">Acyltransferase</keyword>
<feature type="domain" description="N-acetyltransferase" evidence="3">
    <location>
        <begin position="1"/>
        <end position="132"/>
    </location>
</feature>
<evidence type="ECO:0000313" key="4">
    <source>
        <dbReference type="EMBL" id="MBF8642368.1"/>
    </source>
</evidence>
<dbReference type="AlphaFoldDB" id="A0A2X2CJ54"/>
<dbReference type="InterPro" id="IPR016181">
    <property type="entry name" value="Acyl_CoA_acyltransferase"/>
</dbReference>
<dbReference type="Proteomes" id="UP000250443">
    <property type="component" value="Unassembled WGS sequence"/>
</dbReference>
<sequence length="139" mass="15721">MSELQYGPLLPELRPLIDKFYRAHGSTMRTARGDGVRYWVARRQGILGVLNLSPIEQGFWLTGLFVSHEERGQGIGGRLLEHAVNHAASPVWLFCHPELVPFYQSNGFQTLASLPESLSDKLRRYQQSKPLIALEYSPS</sequence>
<dbReference type="SUPFAM" id="SSF55729">
    <property type="entry name" value="Acyl-CoA N-acyltransferases (Nat)"/>
    <property type="match status" value="1"/>
</dbReference>
<evidence type="ECO:0000313" key="6">
    <source>
        <dbReference type="Proteomes" id="UP000250443"/>
    </source>
</evidence>
<reference evidence="4 7" key="2">
    <citation type="submission" date="2020-10" db="EMBL/GenBank/DDBJ databases">
        <title>Genome sequences of Pseudomonas isolates.</title>
        <authorList>
            <person name="Wessels L."/>
            <person name="Reich F."/>
            <person name="Hammerl J."/>
        </authorList>
    </citation>
    <scope>NUCLEOTIDE SEQUENCE [LARGE SCALE GENOMIC DNA]</scope>
    <source>
        <strain evidence="4 7">20-MO00624-0</strain>
    </source>
</reference>
<proteinExistence type="predicted"/>
<dbReference type="PANTHER" id="PTHR43800:SF1">
    <property type="entry name" value="PEPTIDYL-LYSINE N-ACETYLTRANSFERASE YJAB"/>
    <property type="match status" value="1"/>
</dbReference>
<evidence type="ECO:0000259" key="3">
    <source>
        <dbReference type="PROSITE" id="PS51186"/>
    </source>
</evidence>
<dbReference type="InterPro" id="IPR000182">
    <property type="entry name" value="GNAT_dom"/>
</dbReference>
<keyword evidence="7" id="KW-1185">Reference proteome</keyword>
<dbReference type="PROSITE" id="PS51186">
    <property type="entry name" value="GNAT"/>
    <property type="match status" value="1"/>
</dbReference>
<dbReference type="GO" id="GO:0016747">
    <property type="term" value="F:acyltransferase activity, transferring groups other than amino-acyl groups"/>
    <property type="evidence" value="ECO:0007669"/>
    <property type="project" value="InterPro"/>
</dbReference>
<dbReference type="PANTHER" id="PTHR43800">
    <property type="entry name" value="PEPTIDYL-LYSINE N-ACETYLTRANSFERASE YJAB"/>
    <property type="match status" value="1"/>
</dbReference>
<evidence type="ECO:0000256" key="2">
    <source>
        <dbReference type="ARBA" id="ARBA00023315"/>
    </source>
</evidence>
<accession>A0A2X2CJ54</accession>
<evidence type="ECO:0000256" key="1">
    <source>
        <dbReference type="ARBA" id="ARBA00022679"/>
    </source>
</evidence>
<dbReference type="CDD" id="cd04301">
    <property type="entry name" value="NAT_SF"/>
    <property type="match status" value="1"/>
</dbReference>